<feature type="transmembrane region" description="Helical" evidence="8">
    <location>
        <begin position="340"/>
        <end position="360"/>
    </location>
</feature>
<reference evidence="10 11" key="1">
    <citation type="submission" date="2020-07" db="EMBL/GenBank/DDBJ databases">
        <title>Sequencing the genomes of 1000 actinobacteria strains.</title>
        <authorList>
            <person name="Klenk H.-P."/>
        </authorList>
    </citation>
    <scope>NUCLEOTIDE SEQUENCE [LARGE SCALE GENOMIC DNA]</scope>
    <source>
        <strain evidence="10 11">DSM 44442</strain>
    </source>
</reference>
<keyword evidence="5 8" id="KW-1133">Transmembrane helix</keyword>
<feature type="transmembrane region" description="Helical" evidence="8">
    <location>
        <begin position="487"/>
        <end position="506"/>
    </location>
</feature>
<evidence type="ECO:0000256" key="8">
    <source>
        <dbReference type="SAM" id="Phobius"/>
    </source>
</evidence>
<proteinExistence type="predicted"/>
<gene>
    <name evidence="10" type="ORF">HNR10_002694</name>
</gene>
<feature type="transmembrane region" description="Helical" evidence="8">
    <location>
        <begin position="166"/>
        <end position="190"/>
    </location>
</feature>
<comment type="caution">
    <text evidence="10">The sequence shown here is derived from an EMBL/GenBank/DDBJ whole genome shotgun (WGS) entry which is preliminary data.</text>
</comment>
<dbReference type="InterPro" id="IPR036259">
    <property type="entry name" value="MFS_trans_sf"/>
</dbReference>
<keyword evidence="2" id="KW-0813">Transport</keyword>
<evidence type="ECO:0000256" key="1">
    <source>
        <dbReference type="ARBA" id="ARBA00004651"/>
    </source>
</evidence>
<feature type="transmembrane region" description="Helical" evidence="8">
    <location>
        <begin position="411"/>
        <end position="431"/>
    </location>
</feature>
<organism evidence="10 11">
    <name type="scientific">Nocardiopsis aegyptia</name>
    <dbReference type="NCBI Taxonomy" id="220378"/>
    <lineage>
        <taxon>Bacteria</taxon>
        <taxon>Bacillati</taxon>
        <taxon>Actinomycetota</taxon>
        <taxon>Actinomycetes</taxon>
        <taxon>Streptosporangiales</taxon>
        <taxon>Nocardiopsidaceae</taxon>
        <taxon>Nocardiopsis</taxon>
    </lineage>
</organism>
<sequence>MDTDTPRRATWREWAGLAVLTLPLLMVATDMTVLFLALPSIAADLAPSSTQLLWTLHLGEFLAVGMVLTMGWIGGRIGRRRLLVIAVSVYGLASLAAAFAPDPAVLIATRAVMGVAAASLMPSITSLLRVMFTDSRQFSVAVAVVMSAFSAGMAVGPPLGGVLLEYFWWGSVFLVNVPVAAVLLLGVPLLPRMPGRRGEGRIDLASVALSLAAIISVIFGLQEIADRQASAAGGPLWPYAAAVVAGLVLGTVFVRRQLRLPDPLLDIRLFAAPAFSVALGAMLLMLLAVGGVDMLLAQYLQSVLGLSPGRAGLLLVAPAVVSIVGGMLPPVLDRWVRPSVIMGGGLITASAAAAAMVRAVGQRETVAIVLAAMLLAFSLGPLFTLGYNLIVVSAPLHRTGSATAMGDVAGGFGNALSLAFLGSLAAVVYRWGLDGAELPPEVPGAVREAAGESIGGAAAAAGDVPGPAGAALVDAANAAYTTAVQTGYGFAAALMFPVGLGVLWLLRKVRLDTAGQRTESPESGERVAPGEAGEVAGPGEVAEPGEGVGPGELATPGEAGEVAGPAEARSRT</sequence>
<evidence type="ECO:0000256" key="4">
    <source>
        <dbReference type="ARBA" id="ARBA00022692"/>
    </source>
</evidence>
<keyword evidence="4 8" id="KW-0812">Transmembrane</keyword>
<feature type="transmembrane region" description="Helical" evidence="8">
    <location>
        <begin position="309"/>
        <end position="328"/>
    </location>
</feature>
<feature type="transmembrane region" description="Helical" evidence="8">
    <location>
        <begin position="366"/>
        <end position="390"/>
    </location>
</feature>
<dbReference type="EMBL" id="JACCFS010000001">
    <property type="protein sequence ID" value="NYJ34813.1"/>
    <property type="molecule type" value="Genomic_DNA"/>
</dbReference>
<evidence type="ECO:0000256" key="5">
    <source>
        <dbReference type="ARBA" id="ARBA00022989"/>
    </source>
</evidence>
<feature type="region of interest" description="Disordered" evidence="7">
    <location>
        <begin position="515"/>
        <end position="572"/>
    </location>
</feature>
<dbReference type="GO" id="GO:0022857">
    <property type="term" value="F:transmembrane transporter activity"/>
    <property type="evidence" value="ECO:0007669"/>
    <property type="project" value="InterPro"/>
</dbReference>
<dbReference type="GO" id="GO:0005886">
    <property type="term" value="C:plasma membrane"/>
    <property type="evidence" value="ECO:0007669"/>
    <property type="project" value="UniProtKB-SubCell"/>
</dbReference>
<feature type="domain" description="Major facilitator superfamily (MFS) profile" evidence="9">
    <location>
        <begin position="16"/>
        <end position="510"/>
    </location>
</feature>
<dbReference type="PROSITE" id="PS50850">
    <property type="entry name" value="MFS"/>
    <property type="match status" value="1"/>
</dbReference>
<feature type="compositionally biased region" description="Low complexity" evidence="7">
    <location>
        <begin position="526"/>
        <end position="572"/>
    </location>
</feature>
<keyword evidence="6 8" id="KW-0472">Membrane</keyword>
<dbReference type="CDD" id="cd17321">
    <property type="entry name" value="MFS_MMR_MDR_like"/>
    <property type="match status" value="1"/>
</dbReference>
<dbReference type="Gene3D" id="1.20.1250.20">
    <property type="entry name" value="MFS general substrate transporter like domains"/>
    <property type="match status" value="1"/>
</dbReference>
<feature type="transmembrane region" description="Helical" evidence="8">
    <location>
        <begin position="202"/>
        <end position="221"/>
    </location>
</feature>
<keyword evidence="3" id="KW-1003">Cell membrane</keyword>
<dbReference type="PANTHER" id="PTHR42718">
    <property type="entry name" value="MAJOR FACILITATOR SUPERFAMILY MULTIDRUG TRANSPORTER MFSC"/>
    <property type="match status" value="1"/>
</dbReference>
<dbReference type="SUPFAM" id="SSF103473">
    <property type="entry name" value="MFS general substrate transporter"/>
    <property type="match status" value="1"/>
</dbReference>
<comment type="subcellular location">
    <subcellularLocation>
        <location evidence="1">Cell membrane</location>
        <topology evidence="1">Multi-pass membrane protein</topology>
    </subcellularLocation>
</comment>
<evidence type="ECO:0000259" key="9">
    <source>
        <dbReference type="PROSITE" id="PS50850"/>
    </source>
</evidence>
<dbReference type="InterPro" id="IPR011701">
    <property type="entry name" value="MFS"/>
</dbReference>
<dbReference type="PANTHER" id="PTHR42718:SF47">
    <property type="entry name" value="METHYL VIOLOGEN RESISTANCE PROTEIN SMVA"/>
    <property type="match status" value="1"/>
</dbReference>
<feature type="transmembrane region" description="Helical" evidence="8">
    <location>
        <begin position="82"/>
        <end position="101"/>
    </location>
</feature>
<dbReference type="Proteomes" id="UP000572051">
    <property type="component" value="Unassembled WGS sequence"/>
</dbReference>
<keyword evidence="11" id="KW-1185">Reference proteome</keyword>
<accession>A0A7Z0EP16</accession>
<feature type="transmembrane region" description="Helical" evidence="8">
    <location>
        <begin position="107"/>
        <end position="128"/>
    </location>
</feature>
<feature type="transmembrane region" description="Helical" evidence="8">
    <location>
        <begin position="54"/>
        <end position="75"/>
    </location>
</feature>
<dbReference type="AlphaFoldDB" id="A0A7Z0EP16"/>
<dbReference type="Gene3D" id="1.20.1720.10">
    <property type="entry name" value="Multidrug resistance protein D"/>
    <property type="match status" value="1"/>
</dbReference>
<dbReference type="RefSeq" id="WP_179823641.1">
    <property type="nucleotide sequence ID" value="NZ_JACCFS010000001.1"/>
</dbReference>
<feature type="transmembrane region" description="Helical" evidence="8">
    <location>
        <begin position="236"/>
        <end position="255"/>
    </location>
</feature>
<evidence type="ECO:0000256" key="2">
    <source>
        <dbReference type="ARBA" id="ARBA00022448"/>
    </source>
</evidence>
<name>A0A7Z0EP16_9ACTN</name>
<dbReference type="Pfam" id="PF07690">
    <property type="entry name" value="MFS_1"/>
    <property type="match status" value="1"/>
</dbReference>
<dbReference type="InterPro" id="IPR020846">
    <property type="entry name" value="MFS_dom"/>
</dbReference>
<evidence type="ECO:0000313" key="10">
    <source>
        <dbReference type="EMBL" id="NYJ34813.1"/>
    </source>
</evidence>
<feature type="transmembrane region" description="Helical" evidence="8">
    <location>
        <begin position="17"/>
        <end position="42"/>
    </location>
</feature>
<feature type="transmembrane region" description="Helical" evidence="8">
    <location>
        <begin position="267"/>
        <end position="289"/>
    </location>
</feature>
<evidence type="ECO:0000256" key="7">
    <source>
        <dbReference type="SAM" id="MobiDB-lite"/>
    </source>
</evidence>
<evidence type="ECO:0000256" key="3">
    <source>
        <dbReference type="ARBA" id="ARBA00022475"/>
    </source>
</evidence>
<feature type="transmembrane region" description="Helical" evidence="8">
    <location>
        <begin position="140"/>
        <end position="160"/>
    </location>
</feature>
<evidence type="ECO:0000256" key="6">
    <source>
        <dbReference type="ARBA" id="ARBA00023136"/>
    </source>
</evidence>
<protein>
    <submittedName>
        <fullName evidence="10">DHA2 family multidrug resistance protein-like MFS transporter</fullName>
    </submittedName>
</protein>
<evidence type="ECO:0000313" key="11">
    <source>
        <dbReference type="Proteomes" id="UP000572051"/>
    </source>
</evidence>